<organism evidence="2 3">
    <name type="scientific">Austropuccinia psidii MF-1</name>
    <dbReference type="NCBI Taxonomy" id="1389203"/>
    <lineage>
        <taxon>Eukaryota</taxon>
        <taxon>Fungi</taxon>
        <taxon>Dikarya</taxon>
        <taxon>Basidiomycota</taxon>
        <taxon>Pucciniomycotina</taxon>
        <taxon>Pucciniomycetes</taxon>
        <taxon>Pucciniales</taxon>
        <taxon>Sphaerophragmiaceae</taxon>
        <taxon>Austropuccinia</taxon>
    </lineage>
</organism>
<accession>A0A9Q3GBJ9</accession>
<evidence type="ECO:0000313" key="3">
    <source>
        <dbReference type="Proteomes" id="UP000765509"/>
    </source>
</evidence>
<feature type="region of interest" description="Disordered" evidence="1">
    <location>
        <begin position="88"/>
        <end position="108"/>
    </location>
</feature>
<comment type="caution">
    <text evidence="2">The sequence shown here is derived from an EMBL/GenBank/DDBJ whole genome shotgun (WGS) entry which is preliminary data.</text>
</comment>
<dbReference type="EMBL" id="AVOT02000001">
    <property type="protein sequence ID" value="MBW0460287.1"/>
    <property type="molecule type" value="Genomic_DNA"/>
</dbReference>
<name>A0A9Q3GBJ9_9BASI</name>
<dbReference type="OrthoDB" id="2507590at2759"/>
<sequence length="108" mass="12145">MKVLWGLICQRLVFASDYNLLRELNQKFSFAEEIKCLIEGSSMLPLPPDLEFITLGGATADPFEEENNWAEVIIPSALFNEIEVSDRYESGSRTASEVRNKEEGIEGS</sequence>
<evidence type="ECO:0000313" key="2">
    <source>
        <dbReference type="EMBL" id="MBW0460287.1"/>
    </source>
</evidence>
<dbReference type="AlphaFoldDB" id="A0A9Q3GBJ9"/>
<evidence type="ECO:0000256" key="1">
    <source>
        <dbReference type="SAM" id="MobiDB-lite"/>
    </source>
</evidence>
<gene>
    <name evidence="2" type="ORF">O181_000002</name>
</gene>
<keyword evidence="3" id="KW-1185">Reference proteome</keyword>
<proteinExistence type="predicted"/>
<protein>
    <submittedName>
        <fullName evidence="2">Uncharacterized protein</fullName>
    </submittedName>
</protein>
<reference evidence="2" key="1">
    <citation type="submission" date="2021-03" db="EMBL/GenBank/DDBJ databases">
        <title>Draft genome sequence of rust myrtle Austropuccinia psidii MF-1, a brazilian biotype.</title>
        <authorList>
            <person name="Quecine M.C."/>
            <person name="Pachon D.M.R."/>
            <person name="Bonatelli M.L."/>
            <person name="Correr F.H."/>
            <person name="Franceschini L.M."/>
            <person name="Leite T.F."/>
            <person name="Margarido G.R.A."/>
            <person name="Almeida C.A."/>
            <person name="Ferrarezi J.A."/>
            <person name="Labate C.A."/>
        </authorList>
    </citation>
    <scope>NUCLEOTIDE SEQUENCE</scope>
    <source>
        <strain evidence="2">MF-1</strain>
    </source>
</reference>
<dbReference type="Proteomes" id="UP000765509">
    <property type="component" value="Unassembled WGS sequence"/>
</dbReference>